<keyword evidence="3" id="KW-0238">DNA-binding</keyword>
<accession>A0A6N2S8E9</accession>
<sequence length="219" mass="24393">MAPHAVKRSVCFGSFWCGSPISRYRREGVVVKLVFKHEANRAGNTSESDVYDLTEEEMQSMLERDRILRAVDARCSPEELAFRHPQTILQDVWNIEERNAHAYHRSDRASGALISYDELVAVDCDCISAATDPESIIIERESEAERKRILQCVNNALSRLPVKQRDVIVGIFLQGQSQADMARSIGVSRAAISKQVASAMGNLRKALARLDSECAVKGS</sequence>
<evidence type="ECO:0000259" key="5">
    <source>
        <dbReference type="Pfam" id="PF04545"/>
    </source>
</evidence>
<dbReference type="InterPro" id="IPR036388">
    <property type="entry name" value="WH-like_DNA-bd_sf"/>
</dbReference>
<dbReference type="InterPro" id="IPR013324">
    <property type="entry name" value="RNA_pol_sigma_r3/r4-like"/>
</dbReference>
<reference evidence="6" key="1">
    <citation type="submission" date="2019-11" db="EMBL/GenBank/DDBJ databases">
        <authorList>
            <person name="Feng L."/>
        </authorList>
    </citation>
    <scope>NUCLEOTIDE SEQUENCE</scope>
    <source>
        <strain evidence="6">BlongumLFYP82</strain>
    </source>
</reference>
<evidence type="ECO:0000256" key="2">
    <source>
        <dbReference type="ARBA" id="ARBA00023082"/>
    </source>
</evidence>
<organism evidence="6">
    <name type="scientific">Bifidobacterium longum</name>
    <dbReference type="NCBI Taxonomy" id="216816"/>
    <lineage>
        <taxon>Bacteria</taxon>
        <taxon>Bacillati</taxon>
        <taxon>Actinomycetota</taxon>
        <taxon>Actinomycetes</taxon>
        <taxon>Bifidobacteriales</taxon>
        <taxon>Bifidobacteriaceae</taxon>
        <taxon>Bifidobacterium</taxon>
    </lineage>
</organism>
<evidence type="ECO:0000256" key="1">
    <source>
        <dbReference type="ARBA" id="ARBA00023015"/>
    </source>
</evidence>
<keyword evidence="1" id="KW-0805">Transcription regulation</keyword>
<dbReference type="Pfam" id="PF04545">
    <property type="entry name" value="Sigma70_r4"/>
    <property type="match status" value="1"/>
</dbReference>
<keyword evidence="2" id="KW-0731">Sigma factor</keyword>
<dbReference type="GO" id="GO:0006352">
    <property type="term" value="P:DNA-templated transcription initiation"/>
    <property type="evidence" value="ECO:0007669"/>
    <property type="project" value="InterPro"/>
</dbReference>
<feature type="domain" description="RNA polymerase sigma-70 region 4" evidence="5">
    <location>
        <begin position="156"/>
        <end position="205"/>
    </location>
</feature>
<dbReference type="PANTHER" id="PTHR30385:SF4">
    <property type="entry name" value="RNA POLYMERASE SIGMA-E FACTOR"/>
    <property type="match status" value="1"/>
</dbReference>
<dbReference type="AlphaFoldDB" id="A0A6N2S8E9"/>
<name>A0A6N2S8E9_BIFLN</name>
<keyword evidence="4" id="KW-0804">Transcription</keyword>
<evidence type="ECO:0000256" key="4">
    <source>
        <dbReference type="ARBA" id="ARBA00023163"/>
    </source>
</evidence>
<dbReference type="NCBIfam" id="TIGR02937">
    <property type="entry name" value="sigma70-ECF"/>
    <property type="match status" value="1"/>
</dbReference>
<dbReference type="SUPFAM" id="SSF88659">
    <property type="entry name" value="Sigma3 and sigma4 domains of RNA polymerase sigma factors"/>
    <property type="match status" value="1"/>
</dbReference>
<dbReference type="GO" id="GO:0003677">
    <property type="term" value="F:DNA binding"/>
    <property type="evidence" value="ECO:0007669"/>
    <property type="project" value="UniProtKB-KW"/>
</dbReference>
<evidence type="ECO:0000313" key="6">
    <source>
        <dbReference type="EMBL" id="VYS88948.1"/>
    </source>
</evidence>
<gene>
    <name evidence="6" type="ORF">BLLFYP82_00852</name>
</gene>
<protein>
    <submittedName>
        <fullName evidence="6">RNA polymerase sigma factor</fullName>
    </submittedName>
</protein>
<dbReference type="PANTHER" id="PTHR30385">
    <property type="entry name" value="SIGMA FACTOR F FLAGELLAR"/>
    <property type="match status" value="1"/>
</dbReference>
<dbReference type="InterPro" id="IPR014284">
    <property type="entry name" value="RNA_pol_sigma-70_dom"/>
</dbReference>
<dbReference type="InterPro" id="IPR007630">
    <property type="entry name" value="RNA_pol_sigma70_r4"/>
</dbReference>
<dbReference type="GO" id="GO:0016987">
    <property type="term" value="F:sigma factor activity"/>
    <property type="evidence" value="ECO:0007669"/>
    <property type="project" value="UniProtKB-KW"/>
</dbReference>
<evidence type="ECO:0000256" key="3">
    <source>
        <dbReference type="ARBA" id="ARBA00023125"/>
    </source>
</evidence>
<dbReference type="EMBL" id="CACRSV010000013">
    <property type="protein sequence ID" value="VYS88948.1"/>
    <property type="molecule type" value="Genomic_DNA"/>
</dbReference>
<proteinExistence type="predicted"/>
<dbReference type="Gene3D" id="1.10.10.10">
    <property type="entry name" value="Winged helix-like DNA-binding domain superfamily/Winged helix DNA-binding domain"/>
    <property type="match status" value="1"/>
</dbReference>